<evidence type="ECO:0000313" key="1">
    <source>
        <dbReference type="Proteomes" id="UP000887565"/>
    </source>
</evidence>
<evidence type="ECO:0000313" key="2">
    <source>
        <dbReference type="WBParaSite" id="nRc.2.0.1.t23759-RA"/>
    </source>
</evidence>
<accession>A0A915JB97</accession>
<keyword evidence="1" id="KW-1185">Reference proteome</keyword>
<dbReference type="AlphaFoldDB" id="A0A915JB97"/>
<protein>
    <submittedName>
        <fullName evidence="2">Uncharacterized protein</fullName>
    </submittedName>
</protein>
<proteinExistence type="predicted"/>
<name>A0A915JB97_ROMCU</name>
<dbReference type="Proteomes" id="UP000887565">
    <property type="component" value="Unplaced"/>
</dbReference>
<dbReference type="WBParaSite" id="nRc.2.0.1.t23759-RA">
    <property type="protein sequence ID" value="nRc.2.0.1.t23759-RA"/>
    <property type="gene ID" value="nRc.2.0.1.g23759"/>
</dbReference>
<organism evidence="1 2">
    <name type="scientific">Romanomermis culicivorax</name>
    <name type="common">Nematode worm</name>
    <dbReference type="NCBI Taxonomy" id="13658"/>
    <lineage>
        <taxon>Eukaryota</taxon>
        <taxon>Metazoa</taxon>
        <taxon>Ecdysozoa</taxon>
        <taxon>Nematoda</taxon>
        <taxon>Enoplea</taxon>
        <taxon>Dorylaimia</taxon>
        <taxon>Mermithida</taxon>
        <taxon>Mermithoidea</taxon>
        <taxon>Mermithidae</taxon>
        <taxon>Romanomermis</taxon>
    </lineage>
</organism>
<reference evidence="2" key="1">
    <citation type="submission" date="2022-11" db="UniProtKB">
        <authorList>
            <consortium name="WormBaseParasite"/>
        </authorList>
    </citation>
    <scope>IDENTIFICATION</scope>
</reference>
<sequence>MNAENEINEGNRSIYGKGIKNQDNHKFFTYYNRTTKLAVDESSSFICLLLLPSDGLLLLLFNNCALAPLLCAPELVLLSKSANVEFFGGLNSASLFNFKCKYQLRIDAKMIILQHPTGVYTPLGWRIRRWFDFLIPRFNTIQQAQGFRRFKKSIIR</sequence>